<evidence type="ECO:0000313" key="3">
    <source>
        <dbReference type="Proteomes" id="UP001168972"/>
    </source>
</evidence>
<accession>A0AA39KGI0</accession>
<dbReference type="AlphaFoldDB" id="A0AA39KGI0"/>
<feature type="compositionally biased region" description="Acidic residues" evidence="1">
    <location>
        <begin position="32"/>
        <end position="45"/>
    </location>
</feature>
<evidence type="ECO:0000256" key="1">
    <source>
        <dbReference type="SAM" id="MobiDB-lite"/>
    </source>
</evidence>
<organism evidence="2 3">
    <name type="scientific">Microctonus hyperodae</name>
    <name type="common">Parasitoid wasp</name>
    <dbReference type="NCBI Taxonomy" id="165561"/>
    <lineage>
        <taxon>Eukaryota</taxon>
        <taxon>Metazoa</taxon>
        <taxon>Ecdysozoa</taxon>
        <taxon>Arthropoda</taxon>
        <taxon>Hexapoda</taxon>
        <taxon>Insecta</taxon>
        <taxon>Pterygota</taxon>
        <taxon>Neoptera</taxon>
        <taxon>Endopterygota</taxon>
        <taxon>Hymenoptera</taxon>
        <taxon>Apocrita</taxon>
        <taxon>Ichneumonoidea</taxon>
        <taxon>Braconidae</taxon>
        <taxon>Euphorinae</taxon>
        <taxon>Microctonus</taxon>
    </lineage>
</organism>
<proteinExistence type="predicted"/>
<comment type="caution">
    <text evidence="2">The sequence shown here is derived from an EMBL/GenBank/DDBJ whole genome shotgun (WGS) entry which is preliminary data.</text>
</comment>
<evidence type="ECO:0000313" key="2">
    <source>
        <dbReference type="EMBL" id="KAK0161663.1"/>
    </source>
</evidence>
<name>A0AA39KGI0_MICHY</name>
<feature type="region of interest" description="Disordered" evidence="1">
    <location>
        <begin position="13"/>
        <end position="45"/>
    </location>
</feature>
<protein>
    <submittedName>
        <fullName evidence="2">Uncharacterized protein</fullName>
    </submittedName>
</protein>
<sequence length="87" mass="10256">MLRKQLLNTKLEEDIFGGESSENEDHISEFENNSETEDEMNDLDDELECAPITKRQRRIQERKDELDNIPLVERLQQSTPRARPISK</sequence>
<dbReference type="EMBL" id="JAQQBR010001834">
    <property type="protein sequence ID" value="KAK0161663.1"/>
    <property type="molecule type" value="Genomic_DNA"/>
</dbReference>
<gene>
    <name evidence="2" type="ORF">PV327_008082</name>
</gene>
<reference evidence="2" key="2">
    <citation type="submission" date="2023-03" db="EMBL/GenBank/DDBJ databases">
        <authorList>
            <person name="Inwood S.N."/>
            <person name="Skelly J.G."/>
            <person name="Guhlin J."/>
            <person name="Harrop T.W.R."/>
            <person name="Goldson S.G."/>
            <person name="Dearden P.K."/>
        </authorList>
    </citation>
    <scope>NUCLEOTIDE SEQUENCE</scope>
    <source>
        <strain evidence="2">Lincoln</strain>
        <tissue evidence="2">Whole body</tissue>
    </source>
</reference>
<dbReference type="Proteomes" id="UP001168972">
    <property type="component" value="Unassembled WGS sequence"/>
</dbReference>
<keyword evidence="3" id="KW-1185">Reference proteome</keyword>
<reference evidence="2" key="1">
    <citation type="journal article" date="2023" name="bioRxiv">
        <title>Scaffold-level genome assemblies of two parasitoid biocontrol wasps reveal the parthenogenesis mechanism and an associated novel virus.</title>
        <authorList>
            <person name="Inwood S."/>
            <person name="Skelly J."/>
            <person name="Guhlin J."/>
            <person name="Harrop T."/>
            <person name="Goldson S."/>
            <person name="Dearden P."/>
        </authorList>
    </citation>
    <scope>NUCLEOTIDE SEQUENCE</scope>
    <source>
        <strain evidence="2">Lincoln</strain>
        <tissue evidence="2">Whole body</tissue>
    </source>
</reference>